<organism evidence="1 4">
    <name type="scientific">Vibrio crassostreae</name>
    <dbReference type="NCBI Taxonomy" id="246167"/>
    <lineage>
        <taxon>Bacteria</taxon>
        <taxon>Pseudomonadati</taxon>
        <taxon>Pseudomonadota</taxon>
        <taxon>Gammaproteobacteria</taxon>
        <taxon>Vibrionales</taxon>
        <taxon>Vibrionaceae</taxon>
        <taxon>Vibrio</taxon>
    </lineage>
</organism>
<reference evidence="4" key="2">
    <citation type="submission" date="2014-06" db="EMBL/GenBank/DDBJ databases">
        <authorList>
            <person name="Le Roux Frederique"/>
        </authorList>
    </citation>
    <scope>NUCLEOTIDE SEQUENCE [LARGE SCALE GENOMIC DNA]</scope>
    <source>
        <strain evidence="4">J5-5</strain>
    </source>
</reference>
<keyword evidence="3" id="KW-1185">Reference proteome</keyword>
<accession>A0A822MV86</accession>
<gene>
    <name evidence="2" type="ORF">VCR4J5_670133</name>
    <name evidence="1" type="ORF">VCR5J5_1360109</name>
</gene>
<protein>
    <submittedName>
        <fullName evidence="1">Uncharacterized protein</fullName>
    </submittedName>
</protein>
<evidence type="ECO:0000313" key="1">
    <source>
        <dbReference type="EMBL" id="CDT00858.1"/>
    </source>
</evidence>
<dbReference type="EMBL" id="CCJX01000154">
    <property type="protein sequence ID" value="CDT52889.1"/>
    <property type="molecule type" value="Genomic_DNA"/>
</dbReference>
<dbReference type="Proteomes" id="UP000049495">
    <property type="component" value="Unassembled WGS sequence"/>
</dbReference>
<sequence>MSPSETVNKKQLIGVSIGDSKDLMWLKSLVQIKVEQGLVKLKLMVT</sequence>
<evidence type="ECO:0000313" key="3">
    <source>
        <dbReference type="Proteomes" id="UP000049077"/>
    </source>
</evidence>
<dbReference type="EMBL" id="CCJV01000042">
    <property type="protein sequence ID" value="CDT00858.1"/>
    <property type="molecule type" value="Genomic_DNA"/>
</dbReference>
<dbReference type="Proteomes" id="UP000049077">
    <property type="component" value="Unassembled WGS sequence"/>
</dbReference>
<comment type="caution">
    <text evidence="1">The sequence shown here is derived from an EMBL/GenBank/DDBJ whole genome shotgun (WGS) entry which is preliminary data.</text>
</comment>
<name>A0A822MV86_9VIBR</name>
<reference evidence="1 3" key="1">
    <citation type="submission" date="2014-06" db="EMBL/GenBank/DDBJ databases">
        <authorList>
            <person name="Le Roux F."/>
        </authorList>
    </citation>
    <scope>NUCLEOTIDE SEQUENCE</scope>
    <source>
        <strain evidence="2 3">J5-4</strain>
        <strain evidence="1">J5-5</strain>
    </source>
</reference>
<proteinExistence type="predicted"/>
<dbReference type="AlphaFoldDB" id="A0A822MV86"/>
<evidence type="ECO:0000313" key="4">
    <source>
        <dbReference type="Proteomes" id="UP000049495"/>
    </source>
</evidence>
<evidence type="ECO:0000313" key="2">
    <source>
        <dbReference type="EMBL" id="CDT52889.1"/>
    </source>
</evidence>